<reference evidence="2" key="1">
    <citation type="submission" date="2023-05" db="EMBL/GenBank/DDBJ databases">
        <title>Comparative genomics of Bacillaceae isolates and their secondary metabolite potential.</title>
        <authorList>
            <person name="Song L."/>
            <person name="Nielsen L.J."/>
            <person name="Mohite O."/>
            <person name="Xu X."/>
            <person name="Weber T."/>
            <person name="Kovacs A.T."/>
        </authorList>
    </citation>
    <scope>NUCLEOTIDE SEQUENCE</scope>
    <source>
        <strain evidence="2">B2_4</strain>
    </source>
</reference>
<keyword evidence="1" id="KW-0732">Signal</keyword>
<organism evidence="2 3">
    <name type="scientific">Paenibacillus woosongensis</name>
    <dbReference type="NCBI Taxonomy" id="307580"/>
    <lineage>
        <taxon>Bacteria</taxon>
        <taxon>Bacillati</taxon>
        <taxon>Bacillota</taxon>
        <taxon>Bacilli</taxon>
        <taxon>Bacillales</taxon>
        <taxon>Paenibacillaceae</taxon>
        <taxon>Paenibacillus</taxon>
    </lineage>
</organism>
<evidence type="ECO:0000256" key="1">
    <source>
        <dbReference type="SAM" id="SignalP"/>
    </source>
</evidence>
<dbReference type="RefSeq" id="WP_283928238.1">
    <property type="nucleotide sequence ID" value="NZ_CP126084.1"/>
</dbReference>
<dbReference type="KEGG" id="pwn:QNH46_11760"/>
<protein>
    <submittedName>
        <fullName evidence="2">PCYCGC motif-containing (Lipo)protein</fullName>
    </submittedName>
</protein>
<accession>A0AA95L2W2</accession>
<dbReference type="InterPro" id="IPR025673">
    <property type="entry name" value="PCYCGC"/>
</dbReference>
<evidence type="ECO:0000313" key="3">
    <source>
        <dbReference type="Proteomes" id="UP001177943"/>
    </source>
</evidence>
<dbReference type="Proteomes" id="UP001177943">
    <property type="component" value="Chromosome"/>
</dbReference>
<feature type="signal peptide" evidence="1">
    <location>
        <begin position="1"/>
        <end position="29"/>
    </location>
</feature>
<dbReference type="EMBL" id="CP126084">
    <property type="protein sequence ID" value="WHX51266.1"/>
    <property type="molecule type" value="Genomic_DNA"/>
</dbReference>
<name>A0AA95L2W2_9BACL</name>
<feature type="chain" id="PRO_5041744576" evidence="1">
    <location>
        <begin position="30"/>
        <end position="178"/>
    </location>
</feature>
<dbReference type="Pfam" id="PF13798">
    <property type="entry name" value="PCYCGC"/>
    <property type="match status" value="1"/>
</dbReference>
<evidence type="ECO:0000313" key="2">
    <source>
        <dbReference type="EMBL" id="WHX51266.1"/>
    </source>
</evidence>
<dbReference type="AlphaFoldDB" id="A0AA95L2W2"/>
<sequence length="178" mass="19256">MNGGLGTMRQAFATLLASTLLLLSLTACGGGSKGAAGGTDTNQMQHGELHITTSGDFQERTASREVLPSFLEGQHEYVVLAYKAVSEHPELLDGMPCYCGCGESAGHRSNRDCFIHELKEDGSIVWDDHGTKCNVCLEIAVESIQLQQTGKSAADIRTWIDEKYREGYAKPTDTPFPS</sequence>
<proteinExistence type="predicted"/>
<gene>
    <name evidence="2" type="ORF">QNH46_11760</name>
</gene>